<keyword evidence="1" id="KW-0614">Plasmid</keyword>
<evidence type="ECO:0000313" key="2">
    <source>
        <dbReference type="Proteomes" id="UP001056386"/>
    </source>
</evidence>
<dbReference type="RefSeq" id="WP_252836575.1">
    <property type="nucleotide sequence ID" value="NZ_CP099584.1"/>
</dbReference>
<proteinExistence type="predicted"/>
<protein>
    <submittedName>
        <fullName evidence="1">Uncharacterized protein</fullName>
    </submittedName>
</protein>
<geneLocation type="plasmid" evidence="1 2">
    <name>unnamed1</name>
</geneLocation>
<organism evidence="1 2">
    <name type="scientific">Burkholderia glumae</name>
    <name type="common">Pseudomonas glumae</name>
    <dbReference type="NCBI Taxonomy" id="337"/>
    <lineage>
        <taxon>Bacteria</taxon>
        <taxon>Pseudomonadati</taxon>
        <taxon>Pseudomonadota</taxon>
        <taxon>Betaproteobacteria</taxon>
        <taxon>Burkholderiales</taxon>
        <taxon>Burkholderiaceae</taxon>
        <taxon>Burkholderia</taxon>
    </lineage>
</organism>
<gene>
    <name evidence="1" type="ORF">NFI99_12645</name>
</gene>
<dbReference type="Proteomes" id="UP001056386">
    <property type="component" value="Plasmid unnamed1"/>
</dbReference>
<sequence length="85" mass="9504">MIQHLVMTPIELSQELEAAALRYAAMSPSDFIDDELRVEVTTLRNIGMIGMETWARVPAGGTVLVVRRDGEQRARVLLPWQPSAQ</sequence>
<name>A0ABY5BBV6_BURGL</name>
<keyword evidence="2" id="KW-1185">Reference proteome</keyword>
<reference evidence="1" key="1">
    <citation type="submission" date="2022-06" db="EMBL/GenBank/DDBJ databases">
        <title>Draft genome sequence of Burkholderia glumae strain GR20004 isolated from rice panicle showing bacterial panicle blight.</title>
        <authorList>
            <person name="Choi S.Y."/>
            <person name="Lee Y.H."/>
        </authorList>
    </citation>
    <scope>NUCLEOTIDE SEQUENCE</scope>
    <source>
        <strain evidence="1">GR20004</strain>
        <plasmid evidence="1">unnamed1</plasmid>
    </source>
</reference>
<accession>A0ABY5BBV6</accession>
<dbReference type="EMBL" id="CP099584">
    <property type="protein sequence ID" value="USS44134.1"/>
    <property type="molecule type" value="Genomic_DNA"/>
</dbReference>
<evidence type="ECO:0000313" key="1">
    <source>
        <dbReference type="EMBL" id="USS44134.1"/>
    </source>
</evidence>